<dbReference type="RefSeq" id="WP_012805578.1">
    <property type="nucleotide sequence ID" value="NC_013173.1"/>
</dbReference>
<comment type="similarity">
    <text evidence="1">Belongs to the transferase hexapeptide repeat family.</text>
</comment>
<dbReference type="Gene3D" id="3.40.50.20">
    <property type="match status" value="1"/>
</dbReference>
<feature type="binding site" evidence="3">
    <location>
        <position position="152"/>
    </location>
    <ligand>
        <name>acetyl-CoA</name>
        <dbReference type="ChEBI" id="CHEBI:57288"/>
    </ligand>
</feature>
<dbReference type="InterPro" id="IPR011004">
    <property type="entry name" value="Trimer_LpxA-like_sf"/>
</dbReference>
<evidence type="ECO:0000256" key="3">
    <source>
        <dbReference type="PIRSR" id="PIRSR620019-2"/>
    </source>
</evidence>
<dbReference type="NCBIfam" id="TIGR03570">
    <property type="entry name" value="NeuD_NnaD"/>
    <property type="match status" value="1"/>
</dbReference>
<dbReference type="InterPro" id="IPR020019">
    <property type="entry name" value="AcTrfase_PglD-like"/>
</dbReference>
<dbReference type="PANTHER" id="PTHR43300">
    <property type="entry name" value="ACETYLTRANSFERASE"/>
    <property type="match status" value="1"/>
</dbReference>
<dbReference type="GO" id="GO:0016740">
    <property type="term" value="F:transferase activity"/>
    <property type="evidence" value="ECO:0007669"/>
    <property type="project" value="UniProtKB-KW"/>
</dbReference>
<dbReference type="Proteomes" id="UP000002216">
    <property type="component" value="Chromosome"/>
</dbReference>
<dbReference type="InterPro" id="IPR050179">
    <property type="entry name" value="Trans_hexapeptide_repeat"/>
</dbReference>
<dbReference type="OrthoDB" id="9801456at2"/>
<dbReference type="AlphaFoldDB" id="C7LVF1"/>
<dbReference type="InterPro" id="IPR041561">
    <property type="entry name" value="PglD_N"/>
</dbReference>
<name>C7LVF1_DESBD</name>
<organism evidence="5 6">
    <name type="scientific">Desulfomicrobium baculatum (strain DSM 4028 / VKM B-1378 / X)</name>
    <name type="common">Desulfovibrio baculatus</name>
    <dbReference type="NCBI Taxonomy" id="525897"/>
    <lineage>
        <taxon>Bacteria</taxon>
        <taxon>Pseudomonadati</taxon>
        <taxon>Thermodesulfobacteriota</taxon>
        <taxon>Desulfovibrionia</taxon>
        <taxon>Desulfovibrionales</taxon>
        <taxon>Desulfomicrobiaceae</taxon>
        <taxon>Desulfomicrobium</taxon>
    </lineage>
</organism>
<evidence type="ECO:0000259" key="4">
    <source>
        <dbReference type="Pfam" id="PF17836"/>
    </source>
</evidence>
<proteinExistence type="inferred from homology"/>
<feature type="domain" description="PglD N-terminal" evidence="4">
    <location>
        <begin position="8"/>
        <end position="73"/>
    </location>
</feature>
<keyword evidence="5" id="KW-0808">Transferase</keyword>
<dbReference type="HOGENOM" id="CLU_081811_2_0_7"/>
<evidence type="ECO:0000313" key="6">
    <source>
        <dbReference type="Proteomes" id="UP000002216"/>
    </source>
</evidence>
<protein>
    <submittedName>
        <fullName evidence="5">Acetyltransferase</fullName>
    </submittedName>
</protein>
<dbReference type="Pfam" id="PF17836">
    <property type="entry name" value="PglD_N"/>
    <property type="match status" value="1"/>
</dbReference>
<evidence type="ECO:0000256" key="2">
    <source>
        <dbReference type="PIRSR" id="PIRSR620019-1"/>
    </source>
</evidence>
<dbReference type="SUPFAM" id="SSF51161">
    <property type="entry name" value="Trimeric LpxA-like enzymes"/>
    <property type="match status" value="1"/>
</dbReference>
<feature type="binding site" evidence="3">
    <location>
        <position position="73"/>
    </location>
    <ligand>
        <name>substrate</name>
    </ligand>
</feature>
<feature type="site" description="Increases basicity of active site His" evidence="2">
    <location>
        <position position="144"/>
    </location>
</feature>
<dbReference type="CDD" id="cd03360">
    <property type="entry name" value="LbH_AT_putative"/>
    <property type="match status" value="1"/>
</dbReference>
<reference evidence="5 6" key="1">
    <citation type="journal article" date="2009" name="Stand. Genomic Sci.">
        <title>Complete genome sequence of Desulfomicrobium baculatum type strain (X).</title>
        <authorList>
            <person name="Copeland A."/>
            <person name="Spring S."/>
            <person name="Goker M."/>
            <person name="Schneider S."/>
            <person name="Lapidus A."/>
            <person name="Del Rio T.G."/>
            <person name="Tice H."/>
            <person name="Cheng J.F."/>
            <person name="Chen F."/>
            <person name="Nolan M."/>
            <person name="Bruce D."/>
            <person name="Goodwin L."/>
            <person name="Pitluck S."/>
            <person name="Ivanova N."/>
            <person name="Mavrommatis K."/>
            <person name="Ovchinnikova G."/>
            <person name="Pati A."/>
            <person name="Chen A."/>
            <person name="Palaniappan K."/>
            <person name="Land M."/>
            <person name="Hauser L."/>
            <person name="Chang Y.J."/>
            <person name="Jeffries C.C."/>
            <person name="Meincke L."/>
            <person name="Sims D."/>
            <person name="Brettin T."/>
            <person name="Detter J.C."/>
            <person name="Han C."/>
            <person name="Chain P."/>
            <person name="Bristow J."/>
            <person name="Eisen J.A."/>
            <person name="Markowitz V."/>
            <person name="Hugenholtz P."/>
            <person name="Kyrpides N.C."/>
            <person name="Klenk H.P."/>
            <person name="Lucas S."/>
        </authorList>
    </citation>
    <scope>NUCLEOTIDE SEQUENCE [LARGE SCALE GENOMIC DNA]</scope>
    <source>
        <strain evidence="6">DSM 4028 / VKM B-1378 / X</strain>
    </source>
</reference>
<sequence>MSKLRPHILLGAGGHAKVVLSLARALGLMVHGLCDPVLAEQKIRTRHGLNVLGGDEILRHWSPEGCLLLNGVGPSLDDEIRLQLHMSLRRRGYRFPALVHPRAWVDESVTLSEGVQVMAGAVIQPGCRVGENTVINTNASVDHDCNLGAHVHIAPGATVCGGVVIEDQAFVGSGATVIQNIRIGRRSVVAACTALVRNLAANECVMAAPIRKNTRHPDRK</sequence>
<feature type="active site" description="Proton acceptor" evidence="2">
    <location>
        <position position="143"/>
    </location>
</feature>
<gene>
    <name evidence="5" type="ordered locus">Dbac_0366</name>
</gene>
<dbReference type="KEGG" id="dba:Dbac_0366"/>
<dbReference type="Gene3D" id="2.160.10.10">
    <property type="entry name" value="Hexapeptide repeat proteins"/>
    <property type="match status" value="1"/>
</dbReference>
<dbReference type="InterPro" id="IPR001451">
    <property type="entry name" value="Hexapep"/>
</dbReference>
<dbReference type="PANTHER" id="PTHR43300:SF7">
    <property type="entry name" value="UDP-N-ACETYLBACILLOSAMINE N-ACETYLTRANSFERASE"/>
    <property type="match status" value="1"/>
</dbReference>
<dbReference type="Pfam" id="PF00132">
    <property type="entry name" value="Hexapep"/>
    <property type="match status" value="1"/>
</dbReference>
<evidence type="ECO:0000256" key="1">
    <source>
        <dbReference type="ARBA" id="ARBA00007274"/>
    </source>
</evidence>
<dbReference type="STRING" id="525897.Dbac_0366"/>
<keyword evidence="6" id="KW-1185">Reference proteome</keyword>
<evidence type="ECO:0000313" key="5">
    <source>
        <dbReference type="EMBL" id="ACU88493.1"/>
    </source>
</evidence>
<accession>C7LVF1</accession>
<dbReference type="EMBL" id="CP001629">
    <property type="protein sequence ID" value="ACU88493.1"/>
    <property type="molecule type" value="Genomic_DNA"/>
</dbReference>
<dbReference type="eggNOG" id="COG0110">
    <property type="taxonomic scope" value="Bacteria"/>
</dbReference>